<evidence type="ECO:0000259" key="4">
    <source>
        <dbReference type="Pfam" id="PF01494"/>
    </source>
</evidence>
<dbReference type="GO" id="GO:0004497">
    <property type="term" value="F:monooxygenase activity"/>
    <property type="evidence" value="ECO:0007669"/>
    <property type="project" value="UniProtKB-KW"/>
</dbReference>
<dbReference type="AlphaFoldDB" id="A0A4S8JHR6"/>
<organism evidence="5 6">
    <name type="scientific">Musa balbisiana</name>
    <name type="common">Banana</name>
    <dbReference type="NCBI Taxonomy" id="52838"/>
    <lineage>
        <taxon>Eukaryota</taxon>
        <taxon>Viridiplantae</taxon>
        <taxon>Streptophyta</taxon>
        <taxon>Embryophyta</taxon>
        <taxon>Tracheophyta</taxon>
        <taxon>Spermatophyta</taxon>
        <taxon>Magnoliopsida</taxon>
        <taxon>Liliopsida</taxon>
        <taxon>Zingiberales</taxon>
        <taxon>Musaceae</taxon>
        <taxon>Musa</taxon>
    </lineage>
</organism>
<dbReference type="PANTHER" id="PTHR45934">
    <property type="entry name" value="FAD/NAD(P)-BINDING OXIDOREDUCTASE FAMILY PROTEIN"/>
    <property type="match status" value="1"/>
</dbReference>
<dbReference type="InterPro" id="IPR002938">
    <property type="entry name" value="FAD-bd"/>
</dbReference>
<dbReference type="Pfam" id="PF01494">
    <property type="entry name" value="FAD_binding_3"/>
    <property type="match status" value="1"/>
</dbReference>
<dbReference type="InterPro" id="IPR044560">
    <property type="entry name" value="MOase"/>
</dbReference>
<dbReference type="InterPro" id="IPR036188">
    <property type="entry name" value="FAD/NAD-bd_sf"/>
</dbReference>
<keyword evidence="6" id="KW-1185">Reference proteome</keyword>
<feature type="domain" description="FAD-binding" evidence="4">
    <location>
        <begin position="7"/>
        <end position="335"/>
    </location>
</feature>
<dbReference type="Proteomes" id="UP000317650">
    <property type="component" value="Chromosome 7"/>
</dbReference>
<keyword evidence="1" id="KW-0560">Oxidoreductase</keyword>
<dbReference type="PANTHER" id="PTHR45934:SF28">
    <property type="entry name" value="OS03G0153100 PROTEIN"/>
    <property type="match status" value="1"/>
</dbReference>
<evidence type="ECO:0000256" key="1">
    <source>
        <dbReference type="ARBA" id="ARBA00023002"/>
    </source>
</evidence>
<name>A0A4S8JHR6_MUSBA</name>
<dbReference type="STRING" id="52838.A0A4S8JHR6"/>
<keyword evidence="2" id="KW-0503">Monooxygenase</keyword>
<dbReference type="SUPFAM" id="SSF51905">
    <property type="entry name" value="FAD/NAD(P)-binding domain"/>
    <property type="match status" value="1"/>
</dbReference>
<sequence>MEGVAGIVVVGAGIAGLAVALGLHRSGLRSLVLESSDSLRASGFAITTWTNAWRALDALGVGDALRQQHVRLEQLVAFSASSGSVTTRLSLRARGKHIGEHEVRCLKRNLLVEALAQELPHGTIRYSSKVVSVEEAGSVKLLHLADGSTLRAKVLIGCDGVNSVVAKWLGLKVPAFAGRYAARGIATFPDGHAINPEFAQHFGTGYRSGMLPCDKKSVYWFFTWTSDGEDKEMRKDAARVREFVLSKMKTAKVPEEVLHVIERSELSGVASSPLRYRSPFNLLWGDISRGNVCVTGDAFHPMTPDLGEGGCAALEDGVVLAKCLAQALIGAGQERSEEDERRRIEAALQKYANARRWRNLDLVVTSFVVGFIQEGGNWVMNMMRDEVLSGLLAKKLLSEADFECGNL</sequence>
<comment type="similarity">
    <text evidence="3">Belongs to the 3-hydroxybenzoate 6-hydroxylase family.</text>
</comment>
<dbReference type="Gene3D" id="3.50.50.60">
    <property type="entry name" value="FAD/NAD(P)-binding domain"/>
    <property type="match status" value="1"/>
</dbReference>
<dbReference type="EMBL" id="PYDT01000005">
    <property type="protein sequence ID" value="THU61568.1"/>
    <property type="molecule type" value="Genomic_DNA"/>
</dbReference>
<comment type="caution">
    <text evidence="5">The sequence shown here is derived from an EMBL/GenBank/DDBJ whole genome shotgun (WGS) entry which is preliminary data.</text>
</comment>
<protein>
    <recommendedName>
        <fullName evidence="4">FAD-binding domain-containing protein</fullName>
    </recommendedName>
</protein>
<evidence type="ECO:0000256" key="2">
    <source>
        <dbReference type="ARBA" id="ARBA00023033"/>
    </source>
</evidence>
<reference evidence="5 6" key="1">
    <citation type="journal article" date="2019" name="Nat. Plants">
        <title>Genome sequencing of Musa balbisiana reveals subgenome evolution and function divergence in polyploid bananas.</title>
        <authorList>
            <person name="Yao X."/>
        </authorList>
    </citation>
    <scope>NUCLEOTIDE SEQUENCE [LARGE SCALE GENOMIC DNA]</scope>
    <source>
        <strain evidence="6">cv. DH-PKW</strain>
        <tissue evidence="5">Leaves</tissue>
    </source>
</reference>
<evidence type="ECO:0000313" key="5">
    <source>
        <dbReference type="EMBL" id="THU61568.1"/>
    </source>
</evidence>
<gene>
    <name evidence="5" type="ORF">C4D60_Mb07t24700</name>
</gene>
<proteinExistence type="inferred from homology"/>
<dbReference type="GO" id="GO:0071949">
    <property type="term" value="F:FAD binding"/>
    <property type="evidence" value="ECO:0007669"/>
    <property type="project" value="InterPro"/>
</dbReference>
<accession>A0A4S8JHR6</accession>
<dbReference type="PRINTS" id="PR00420">
    <property type="entry name" value="RNGMNOXGNASE"/>
</dbReference>
<evidence type="ECO:0000256" key="3">
    <source>
        <dbReference type="ARBA" id="ARBA00024018"/>
    </source>
</evidence>
<evidence type="ECO:0000313" key="6">
    <source>
        <dbReference type="Proteomes" id="UP000317650"/>
    </source>
</evidence>